<keyword evidence="1" id="KW-0812">Transmembrane</keyword>
<keyword evidence="1" id="KW-0472">Membrane</keyword>
<dbReference type="Proteomes" id="UP001501757">
    <property type="component" value="Unassembled WGS sequence"/>
</dbReference>
<keyword evidence="1" id="KW-1133">Transmembrane helix</keyword>
<feature type="transmembrane region" description="Helical" evidence="1">
    <location>
        <begin position="47"/>
        <end position="65"/>
    </location>
</feature>
<proteinExistence type="predicted"/>
<evidence type="ECO:0000313" key="2">
    <source>
        <dbReference type="EMBL" id="GAA0376021.1"/>
    </source>
</evidence>
<accession>A0ABN0XXK5</accession>
<name>A0ABN0XXK5_9ALTE</name>
<gene>
    <name evidence="2" type="ORF">GCM10009092_45280</name>
</gene>
<reference evidence="2 3" key="1">
    <citation type="journal article" date="2019" name="Int. J. Syst. Evol. Microbiol.">
        <title>The Global Catalogue of Microorganisms (GCM) 10K type strain sequencing project: providing services to taxonomists for standard genome sequencing and annotation.</title>
        <authorList>
            <consortium name="The Broad Institute Genomics Platform"/>
            <consortium name="The Broad Institute Genome Sequencing Center for Infectious Disease"/>
            <person name="Wu L."/>
            <person name="Ma J."/>
        </authorList>
    </citation>
    <scope>NUCLEOTIDE SEQUENCE [LARGE SCALE GENOMIC DNA]</scope>
    <source>
        <strain evidence="2 3">JCM 13378</strain>
    </source>
</reference>
<keyword evidence="3" id="KW-1185">Reference proteome</keyword>
<dbReference type="EMBL" id="BAAAEI010000031">
    <property type="protein sequence ID" value="GAA0376021.1"/>
    <property type="molecule type" value="Genomic_DNA"/>
</dbReference>
<protein>
    <submittedName>
        <fullName evidence="2">Uncharacterized protein</fullName>
    </submittedName>
</protein>
<evidence type="ECO:0000313" key="3">
    <source>
        <dbReference type="Proteomes" id="UP001501757"/>
    </source>
</evidence>
<comment type="caution">
    <text evidence="2">The sequence shown here is derived from an EMBL/GenBank/DDBJ whole genome shotgun (WGS) entry which is preliminary data.</text>
</comment>
<sequence length="242" mass="26028">MDSADLVFMLVGGALILVGLVLFVFGRRDGNKNYLEGFGIKLDVSNPSIILIVAGVGLLLVPRLLPANKSLEHSAVNPQILLPSNTANPQSQAIVPGQSNVPAVTTANGQTQPVSPTITPTDSNVESVFLPQGMWQLSGYQESGIDVPGVQGNILFNVLSDVQANWRANLAYADIWGNFMSYDYAGQIRSANGQYVIDLLSSNDPGFSPQQNIPLEMMLENGGVLHMKYDFGGAQILLHYIQ</sequence>
<organism evidence="2 3">
    <name type="scientific">Bowmanella denitrificans</name>
    <dbReference type="NCBI Taxonomy" id="366582"/>
    <lineage>
        <taxon>Bacteria</taxon>
        <taxon>Pseudomonadati</taxon>
        <taxon>Pseudomonadota</taxon>
        <taxon>Gammaproteobacteria</taxon>
        <taxon>Alteromonadales</taxon>
        <taxon>Alteromonadaceae</taxon>
        <taxon>Bowmanella</taxon>
    </lineage>
</organism>
<dbReference type="RefSeq" id="WP_343847634.1">
    <property type="nucleotide sequence ID" value="NZ_BAAAEI010000031.1"/>
</dbReference>
<feature type="transmembrane region" description="Helical" evidence="1">
    <location>
        <begin position="6"/>
        <end position="26"/>
    </location>
</feature>
<evidence type="ECO:0000256" key="1">
    <source>
        <dbReference type="SAM" id="Phobius"/>
    </source>
</evidence>